<feature type="compositionally biased region" description="Basic residues" evidence="1">
    <location>
        <begin position="545"/>
        <end position="555"/>
    </location>
</feature>
<sequence length="646" mass="69983">MIQLIHTPHIARHTIVLSSPICAEIPDPLWLHRERALTILAARSSIDALRNPFQGDPAVDEDTLETFEDEEEEEGLEVDLASWGLDTFMPKDKEKGKHKKKEKVNALPNPHPNVQSANHRTARSMSVGNLDSFGAGGAFLDSVPTSAPAPSEAHARHRSLGSALDTVGDNDPQRPPMRQRPQSTHALIESIPVTPPLHAVPFPSQSIRGCDARTVSNASLGSRMLLENDGASVFSGHAPTNRMSRPLSTFELLRPKVLVMPSPLQGTSTAPEPRGREGFQMDPDGPPLPPGARANTGRRTSQPLLTDLTPPASALIPNPANSFTPNPRSSMTLSQLTFRNQLMVDGQRDIAYTDIDGNLRRAVEDGEQIAPVYPEEEEPARPVTVVVDEPASHGRPVGKLYGKSLIDDLEERKATMRGKSRVFSGDERPSMMARPQMKRSSTLIDLASLQDPRISLLSPNAQSPRPPLGRRASTGPQPLLKFDDGAPSGGRLGVSNTMSKSRSVFGTDMLWQREMEKLKEIEAREAEEQKAREALEAARAEKAEKRKKKKKGKKGKEKEVSSPPVDLATSPTSPSVARVSVEPPTLPAIPKNITRGPPPVVEDDDTESSTDSDGGAAAPQASGRKSTEIGAERWFAGSSDDEKEGP</sequence>
<evidence type="ECO:0000256" key="1">
    <source>
        <dbReference type="SAM" id="MobiDB-lite"/>
    </source>
</evidence>
<feature type="region of interest" description="Disordered" evidence="1">
    <location>
        <begin position="456"/>
        <end position="500"/>
    </location>
</feature>
<feature type="non-terminal residue" evidence="2">
    <location>
        <position position="646"/>
    </location>
</feature>
<feature type="region of interest" description="Disordered" evidence="1">
    <location>
        <begin position="144"/>
        <end position="182"/>
    </location>
</feature>
<feature type="region of interest" description="Disordered" evidence="1">
    <location>
        <begin position="522"/>
        <end position="646"/>
    </location>
</feature>
<organism evidence="2 3">
    <name type="scientific">Hericium alpestre</name>
    <dbReference type="NCBI Taxonomy" id="135208"/>
    <lineage>
        <taxon>Eukaryota</taxon>
        <taxon>Fungi</taxon>
        <taxon>Dikarya</taxon>
        <taxon>Basidiomycota</taxon>
        <taxon>Agaricomycotina</taxon>
        <taxon>Agaricomycetes</taxon>
        <taxon>Russulales</taxon>
        <taxon>Hericiaceae</taxon>
        <taxon>Hericium</taxon>
    </lineage>
</organism>
<dbReference type="Proteomes" id="UP000298061">
    <property type="component" value="Unassembled WGS sequence"/>
</dbReference>
<proteinExistence type="predicted"/>
<feature type="compositionally biased region" description="Acidic residues" evidence="1">
    <location>
        <begin position="601"/>
        <end position="610"/>
    </location>
</feature>
<name>A0A4Z0A346_9AGAM</name>
<evidence type="ECO:0000313" key="2">
    <source>
        <dbReference type="EMBL" id="TFY81452.1"/>
    </source>
</evidence>
<protein>
    <submittedName>
        <fullName evidence="2">Uncharacterized protein</fullName>
    </submittedName>
</protein>
<keyword evidence="3" id="KW-1185">Reference proteome</keyword>
<accession>A0A4Z0A346</accession>
<feature type="region of interest" description="Disordered" evidence="1">
    <location>
        <begin position="416"/>
        <end position="439"/>
    </location>
</feature>
<reference evidence="2 3" key="1">
    <citation type="submission" date="2019-02" db="EMBL/GenBank/DDBJ databases">
        <title>Genome sequencing of the rare red list fungi Hericium alpestre (H. flagellum).</title>
        <authorList>
            <person name="Buettner E."/>
            <person name="Kellner H."/>
        </authorList>
    </citation>
    <scope>NUCLEOTIDE SEQUENCE [LARGE SCALE GENOMIC DNA]</scope>
    <source>
        <strain evidence="2 3">DSM 108284</strain>
    </source>
</reference>
<feature type="compositionally biased region" description="Basic and acidic residues" evidence="1">
    <location>
        <begin position="522"/>
        <end position="544"/>
    </location>
</feature>
<dbReference type="STRING" id="135208.A0A4Z0A346"/>
<evidence type="ECO:0000313" key="3">
    <source>
        <dbReference type="Proteomes" id="UP000298061"/>
    </source>
</evidence>
<feature type="region of interest" description="Disordered" evidence="1">
    <location>
        <begin position="88"/>
        <end position="119"/>
    </location>
</feature>
<dbReference type="OrthoDB" id="2564267at2759"/>
<gene>
    <name evidence="2" type="ORF">EWM64_g2568</name>
</gene>
<dbReference type="EMBL" id="SFCI01000211">
    <property type="protein sequence ID" value="TFY81452.1"/>
    <property type="molecule type" value="Genomic_DNA"/>
</dbReference>
<dbReference type="AlphaFoldDB" id="A0A4Z0A346"/>
<comment type="caution">
    <text evidence="2">The sequence shown here is derived from an EMBL/GenBank/DDBJ whole genome shotgun (WGS) entry which is preliminary data.</text>
</comment>
<feature type="region of interest" description="Disordered" evidence="1">
    <location>
        <begin position="260"/>
        <end position="305"/>
    </location>
</feature>